<keyword evidence="7" id="KW-0131">Cell cycle</keyword>
<dbReference type="InterPro" id="IPR050487">
    <property type="entry name" value="FtsQ_DivIB"/>
</dbReference>
<evidence type="ECO:0000256" key="6">
    <source>
        <dbReference type="ARBA" id="ARBA00023136"/>
    </source>
</evidence>
<comment type="subcellular location">
    <subcellularLocation>
        <location evidence="1">Membrane</location>
    </subcellularLocation>
</comment>
<evidence type="ECO:0000256" key="9">
    <source>
        <dbReference type="SAM" id="Phobius"/>
    </source>
</evidence>
<proteinExistence type="predicted"/>
<dbReference type="InterPro" id="IPR005548">
    <property type="entry name" value="Cell_div_FtsQ/DivIB_C"/>
</dbReference>
<evidence type="ECO:0000256" key="1">
    <source>
        <dbReference type="ARBA" id="ARBA00004370"/>
    </source>
</evidence>
<gene>
    <name evidence="11" type="ORF">NCTC11535_01626</name>
</gene>
<keyword evidence="2" id="KW-1003">Cell membrane</keyword>
<dbReference type="PANTHER" id="PTHR37820:SF1">
    <property type="entry name" value="CELL DIVISION PROTEIN FTSQ"/>
    <property type="match status" value="1"/>
</dbReference>
<keyword evidence="4 9" id="KW-0812">Transmembrane</keyword>
<feature type="domain" description="POTRA" evidence="10">
    <location>
        <begin position="108"/>
        <end position="178"/>
    </location>
</feature>
<dbReference type="Pfam" id="PF03799">
    <property type="entry name" value="FtsQ_DivIB_C"/>
    <property type="match status" value="1"/>
</dbReference>
<reference evidence="11 12" key="1">
    <citation type="submission" date="2018-06" db="EMBL/GenBank/DDBJ databases">
        <authorList>
            <consortium name="Pathogen Informatics"/>
            <person name="Doyle S."/>
        </authorList>
    </citation>
    <scope>NUCLEOTIDE SEQUENCE [LARGE SCALE GENOMIC DNA]</scope>
    <source>
        <strain evidence="11 12">NCTC11535</strain>
    </source>
</reference>
<feature type="transmembrane region" description="Helical" evidence="9">
    <location>
        <begin position="83"/>
        <end position="106"/>
    </location>
</feature>
<dbReference type="InterPro" id="IPR013685">
    <property type="entry name" value="POTRA_FtsQ_type"/>
</dbReference>
<dbReference type="GO" id="GO:0051301">
    <property type="term" value="P:cell division"/>
    <property type="evidence" value="ECO:0007669"/>
    <property type="project" value="UniProtKB-KW"/>
</dbReference>
<evidence type="ECO:0000256" key="8">
    <source>
        <dbReference type="SAM" id="MobiDB-lite"/>
    </source>
</evidence>
<accession>A0ABY1VPT8</accession>
<dbReference type="EMBL" id="UAPQ01000008">
    <property type="protein sequence ID" value="SPT53934.1"/>
    <property type="molecule type" value="Genomic_DNA"/>
</dbReference>
<organism evidence="11 12">
    <name type="scientific">Actinomyces bovis</name>
    <dbReference type="NCBI Taxonomy" id="1658"/>
    <lineage>
        <taxon>Bacteria</taxon>
        <taxon>Bacillati</taxon>
        <taxon>Actinomycetota</taxon>
        <taxon>Actinomycetes</taxon>
        <taxon>Actinomycetales</taxon>
        <taxon>Actinomycetaceae</taxon>
        <taxon>Actinomyces</taxon>
    </lineage>
</organism>
<evidence type="ECO:0000256" key="3">
    <source>
        <dbReference type="ARBA" id="ARBA00022618"/>
    </source>
</evidence>
<keyword evidence="6 9" id="KW-0472">Membrane</keyword>
<sequence>MRKPSAPRPGAEEQPPAKPPAQKPSVTVSPDEGRTGRLPAVRQRAPQALETRGQRTEQVVSTGLEERLKERRNALSRLRRRRILLGLTVVLVLGLAGWAVLASPLLALKLEQVEVRGSDGTVSVEQVRQVYAPVAGFSLLRLDLDDLEVATARDLVRVRAARVSRAWPNGLVVRLEMREPVAVRQANGGYEVLDAEAVVLETVATPSPGLASVQAPAGQELSAEMVTAVVSAVGALDTQTRAQVSSGTASAAGQVTLTLQSGASVVWGDTSEPELKAQVLRTLLGTQAKVYDVSSPKYPATS</sequence>
<protein>
    <submittedName>
        <fullName evidence="11">Cell division protein FtsQ</fullName>
    </submittedName>
</protein>
<keyword evidence="12" id="KW-1185">Reference proteome</keyword>
<dbReference type="PROSITE" id="PS51779">
    <property type="entry name" value="POTRA"/>
    <property type="match status" value="1"/>
</dbReference>
<feature type="region of interest" description="Disordered" evidence="8">
    <location>
        <begin position="1"/>
        <end position="58"/>
    </location>
</feature>
<dbReference type="Gene3D" id="3.10.20.310">
    <property type="entry name" value="membrane protein fhac"/>
    <property type="match status" value="1"/>
</dbReference>
<evidence type="ECO:0000259" key="10">
    <source>
        <dbReference type="PROSITE" id="PS51779"/>
    </source>
</evidence>
<name>A0ABY1VPT8_9ACTO</name>
<evidence type="ECO:0000313" key="12">
    <source>
        <dbReference type="Proteomes" id="UP000250006"/>
    </source>
</evidence>
<comment type="caution">
    <text evidence="11">The sequence shown here is derived from an EMBL/GenBank/DDBJ whole genome shotgun (WGS) entry which is preliminary data.</text>
</comment>
<evidence type="ECO:0000256" key="5">
    <source>
        <dbReference type="ARBA" id="ARBA00022989"/>
    </source>
</evidence>
<evidence type="ECO:0000256" key="2">
    <source>
        <dbReference type="ARBA" id="ARBA00022475"/>
    </source>
</evidence>
<evidence type="ECO:0000256" key="4">
    <source>
        <dbReference type="ARBA" id="ARBA00022692"/>
    </source>
</evidence>
<dbReference type="Pfam" id="PF08478">
    <property type="entry name" value="POTRA_1"/>
    <property type="match status" value="1"/>
</dbReference>
<dbReference type="InterPro" id="IPR034746">
    <property type="entry name" value="POTRA"/>
</dbReference>
<dbReference type="Proteomes" id="UP000250006">
    <property type="component" value="Unassembled WGS sequence"/>
</dbReference>
<dbReference type="RefSeq" id="WP_111836849.1">
    <property type="nucleotide sequence ID" value="NZ_UAPQ01000008.1"/>
</dbReference>
<keyword evidence="3 11" id="KW-0132">Cell division</keyword>
<dbReference type="PANTHER" id="PTHR37820">
    <property type="entry name" value="CELL DIVISION PROTEIN DIVIB"/>
    <property type="match status" value="1"/>
</dbReference>
<evidence type="ECO:0000256" key="7">
    <source>
        <dbReference type="ARBA" id="ARBA00023306"/>
    </source>
</evidence>
<keyword evidence="5 9" id="KW-1133">Transmembrane helix</keyword>
<evidence type="ECO:0000313" key="11">
    <source>
        <dbReference type="EMBL" id="SPT53934.1"/>
    </source>
</evidence>